<accession>A0A371G955</accession>
<sequence length="272" mass="31294">MQEVPKNSGMTVMKNQHDELVPMRIQNSWRVCIDYRKLNQENLITISRWILRINENPHCAGRSTQDDLHLPIRYLCIHTHDVWPMQCAEYVSTLHDKYLLGLAIELHGSLYGRLDGLENLSKVLTRCIDKNLVLNFEKCHFMVTEGIVLGHVIFNKGIKVDKSKIDIITSLLNPTFVREVHSFLGHVGFYRRFIKNFTLCRSILRAEEPTHICTYSPSTQLKLKVKLKDENTNSTFQVNGHQIKLFHEGPTPTVGETESISLMELALPNDTS</sequence>
<name>A0A371G955_MUCPR</name>
<dbReference type="Proteomes" id="UP000257109">
    <property type="component" value="Unassembled WGS sequence"/>
</dbReference>
<evidence type="ECO:0000313" key="2">
    <source>
        <dbReference type="Proteomes" id="UP000257109"/>
    </source>
</evidence>
<protein>
    <submittedName>
        <fullName evidence="1">Retrovirus-related Pol polyprotein</fullName>
    </submittedName>
</protein>
<gene>
    <name evidence="1" type="primary">pol</name>
    <name evidence="1" type="ORF">CR513_31522</name>
</gene>
<reference evidence="1" key="1">
    <citation type="submission" date="2018-05" db="EMBL/GenBank/DDBJ databases">
        <title>Draft genome of Mucuna pruriens seed.</title>
        <authorList>
            <person name="Nnadi N.E."/>
            <person name="Vos R."/>
            <person name="Hasami M.H."/>
            <person name="Devisetty U.K."/>
            <person name="Aguiy J.C."/>
        </authorList>
    </citation>
    <scope>NUCLEOTIDE SEQUENCE [LARGE SCALE GENOMIC DNA]</scope>
    <source>
        <strain evidence="1">JCA_2017</strain>
    </source>
</reference>
<dbReference type="InterPro" id="IPR051320">
    <property type="entry name" value="Viral_Replic_Matur_Polypro"/>
</dbReference>
<dbReference type="SUPFAM" id="SSF56672">
    <property type="entry name" value="DNA/RNA polymerases"/>
    <property type="match status" value="1"/>
</dbReference>
<dbReference type="PANTHER" id="PTHR33064:SF39">
    <property type="match status" value="1"/>
</dbReference>
<feature type="non-terminal residue" evidence="1">
    <location>
        <position position="1"/>
    </location>
</feature>
<dbReference type="Gene3D" id="3.30.70.270">
    <property type="match status" value="2"/>
</dbReference>
<evidence type="ECO:0000313" key="1">
    <source>
        <dbReference type="EMBL" id="RDX87065.1"/>
    </source>
</evidence>
<dbReference type="InterPro" id="IPR043502">
    <property type="entry name" value="DNA/RNA_pol_sf"/>
</dbReference>
<dbReference type="PANTHER" id="PTHR33064">
    <property type="entry name" value="POL PROTEIN"/>
    <property type="match status" value="1"/>
</dbReference>
<keyword evidence="2" id="KW-1185">Reference proteome</keyword>
<proteinExistence type="predicted"/>
<dbReference type="InterPro" id="IPR043128">
    <property type="entry name" value="Rev_trsase/Diguanyl_cyclase"/>
</dbReference>
<dbReference type="EMBL" id="QJKJ01006343">
    <property type="protein sequence ID" value="RDX87065.1"/>
    <property type="molecule type" value="Genomic_DNA"/>
</dbReference>
<dbReference type="AlphaFoldDB" id="A0A371G955"/>
<organism evidence="1 2">
    <name type="scientific">Mucuna pruriens</name>
    <name type="common">Velvet bean</name>
    <name type="synonym">Dolichos pruriens</name>
    <dbReference type="NCBI Taxonomy" id="157652"/>
    <lineage>
        <taxon>Eukaryota</taxon>
        <taxon>Viridiplantae</taxon>
        <taxon>Streptophyta</taxon>
        <taxon>Embryophyta</taxon>
        <taxon>Tracheophyta</taxon>
        <taxon>Spermatophyta</taxon>
        <taxon>Magnoliopsida</taxon>
        <taxon>eudicotyledons</taxon>
        <taxon>Gunneridae</taxon>
        <taxon>Pentapetalae</taxon>
        <taxon>rosids</taxon>
        <taxon>fabids</taxon>
        <taxon>Fabales</taxon>
        <taxon>Fabaceae</taxon>
        <taxon>Papilionoideae</taxon>
        <taxon>50 kb inversion clade</taxon>
        <taxon>NPAAA clade</taxon>
        <taxon>indigoferoid/millettioid clade</taxon>
        <taxon>Phaseoleae</taxon>
        <taxon>Mucuna</taxon>
    </lineage>
</organism>
<comment type="caution">
    <text evidence="1">The sequence shown here is derived from an EMBL/GenBank/DDBJ whole genome shotgun (WGS) entry which is preliminary data.</text>
</comment>